<dbReference type="InterPro" id="IPR027372">
    <property type="entry name" value="Phytase-like_dom"/>
</dbReference>
<accession>A0ABV7H524</accession>
<evidence type="ECO:0000256" key="1">
    <source>
        <dbReference type="SAM" id="SignalP"/>
    </source>
</evidence>
<dbReference type="RefSeq" id="WP_377303084.1">
    <property type="nucleotide sequence ID" value="NZ_CP180191.1"/>
</dbReference>
<evidence type="ECO:0000313" key="3">
    <source>
        <dbReference type="EMBL" id="MFC3147743.1"/>
    </source>
</evidence>
<proteinExistence type="predicted"/>
<gene>
    <name evidence="3" type="ORF">ACFOEN_08825</name>
</gene>
<dbReference type="PANTHER" id="PTHR37957:SF1">
    <property type="entry name" value="PHYTASE-LIKE DOMAIN-CONTAINING PROTEIN"/>
    <property type="match status" value="1"/>
</dbReference>
<feature type="signal peptide" evidence="1">
    <location>
        <begin position="1"/>
        <end position="24"/>
    </location>
</feature>
<keyword evidence="4" id="KW-1185">Reference proteome</keyword>
<dbReference type="EMBL" id="JBHRTI010000004">
    <property type="protein sequence ID" value="MFC3147743.1"/>
    <property type="molecule type" value="Genomic_DNA"/>
</dbReference>
<protein>
    <submittedName>
        <fullName evidence="3">Esterase-like activity of phytase family protein</fullName>
    </submittedName>
</protein>
<feature type="domain" description="Phytase-like" evidence="2">
    <location>
        <begin position="102"/>
        <end position="432"/>
    </location>
</feature>
<comment type="caution">
    <text evidence="3">The sequence shown here is derived from an EMBL/GenBank/DDBJ whole genome shotgun (WGS) entry which is preliminary data.</text>
</comment>
<reference evidence="4" key="1">
    <citation type="journal article" date="2019" name="Int. J. Syst. Evol. Microbiol.">
        <title>The Global Catalogue of Microorganisms (GCM) 10K type strain sequencing project: providing services to taxonomists for standard genome sequencing and annotation.</title>
        <authorList>
            <consortium name="The Broad Institute Genomics Platform"/>
            <consortium name="The Broad Institute Genome Sequencing Center for Infectious Disease"/>
            <person name="Wu L."/>
            <person name="Ma J."/>
        </authorList>
    </citation>
    <scope>NUCLEOTIDE SEQUENCE [LARGE SCALE GENOMIC DNA]</scope>
    <source>
        <strain evidence="4">KCTC 52168</strain>
    </source>
</reference>
<organism evidence="3 4">
    <name type="scientific">Piscinibacterium candidicorallinum</name>
    <dbReference type="NCBI Taxonomy" id="1793872"/>
    <lineage>
        <taxon>Bacteria</taxon>
        <taxon>Pseudomonadati</taxon>
        <taxon>Pseudomonadota</taxon>
        <taxon>Betaproteobacteria</taxon>
        <taxon>Burkholderiales</taxon>
        <taxon>Piscinibacterium</taxon>
    </lineage>
</organism>
<name>A0ABV7H524_9BURK</name>
<sequence>MTHLSFTRAASACAGLLLAGLATAQTPAPAVFPAVLEGHAVLPAATFIAPPKDAPANLSLSGRFMHSDMRRRDEPGSIRGVAFLSDPKAPRPTGMDAPFKGQPVQGFSGIKAAKDGTLWVPSDNGFGSRANSPDAMLMFHQMRPDWKTGEFKRLRTIFLHDPDGRVPFNIVNAATNKRYLTGADFDIESIQVIGDAIWLGDEFGPYLIRADRNGKVTGVFETRVDGQLLRSPDHFTSIAPATPGNFATPVRRSRGFEGMAASSDGRFLYPMLEGPLWNAEARAWESSEGKETVRILEFDTEKLAYTGRVMRYALEQAGNNIGDFNFIDATTALVIERDNGEGAPAQACNGPAREDCFNVPARFKRIYKIDTTNLDAGGFVRKIGYIDLLDINDPKGVARMGGAAGKFTFPHWCIEGLDIIDAEHIAVLNDNNLGVAQAREFGRNEANEVILLRVPELLRAR</sequence>
<keyword evidence="1" id="KW-0732">Signal</keyword>
<feature type="chain" id="PRO_5045612745" evidence="1">
    <location>
        <begin position="25"/>
        <end position="461"/>
    </location>
</feature>
<dbReference type="Proteomes" id="UP001595556">
    <property type="component" value="Unassembled WGS sequence"/>
</dbReference>
<evidence type="ECO:0000259" key="2">
    <source>
        <dbReference type="Pfam" id="PF13449"/>
    </source>
</evidence>
<dbReference type="Pfam" id="PF13449">
    <property type="entry name" value="Phytase-like"/>
    <property type="match status" value="1"/>
</dbReference>
<dbReference type="PANTHER" id="PTHR37957">
    <property type="entry name" value="BLR7070 PROTEIN"/>
    <property type="match status" value="1"/>
</dbReference>
<evidence type="ECO:0000313" key="4">
    <source>
        <dbReference type="Proteomes" id="UP001595556"/>
    </source>
</evidence>